<sequence length="267" mass="29233">MSATVLNGLITEIAQGGIKMVDLTETLRPEYPTIQLPEEFKQALPFSAEVISKYDGDGPAWYWQNITLSEHTGTHFDAPCHWVTGKDLPNGSTDTLIVENMIAPVVVIDCSKEVAADKGFILTVEHLQKWEAEHGTIPAGCWVFLRSDWRKVADPDNYTNMQEDGAHSPGPDVAACRWMIEERDVLGFGCETVGTDAGQAFSFDPPYPHHYFFMGSGKYGLQCMTNLDQLPATGAVIISAPLKILNGSGSPLRVLALVPDRAQEPAQ</sequence>
<comment type="caution">
    <text evidence="1">The sequence shown here is derived from an EMBL/GenBank/DDBJ whole genome shotgun (WGS) entry which is preliminary data.</text>
</comment>
<proteinExistence type="predicted"/>
<dbReference type="AlphaFoldDB" id="A0A395JPI0"/>
<name>A0A395JPI0_9GAMM</name>
<dbReference type="EMBL" id="QNRT01000001">
    <property type="protein sequence ID" value="RBP53551.1"/>
    <property type="molecule type" value="Genomic_DNA"/>
</dbReference>
<dbReference type="Gene3D" id="3.50.30.50">
    <property type="entry name" value="Putative cyclase"/>
    <property type="match status" value="1"/>
</dbReference>
<dbReference type="RefSeq" id="WP_113953109.1">
    <property type="nucleotide sequence ID" value="NZ_QNRT01000001.1"/>
</dbReference>
<dbReference type="PANTHER" id="PTHR31118:SF12">
    <property type="entry name" value="CYCLASE-LIKE PROTEIN 2"/>
    <property type="match status" value="1"/>
</dbReference>
<evidence type="ECO:0000313" key="2">
    <source>
        <dbReference type="Proteomes" id="UP000253083"/>
    </source>
</evidence>
<keyword evidence="2" id="KW-1185">Reference proteome</keyword>
<dbReference type="InParanoid" id="A0A395JPI0"/>
<protein>
    <submittedName>
        <fullName evidence="1">Kynurenine formamidase</fullName>
    </submittedName>
</protein>
<reference evidence="1 2" key="1">
    <citation type="submission" date="2018-06" db="EMBL/GenBank/DDBJ databases">
        <title>Genomic Encyclopedia of Type Strains, Phase IV (KMG-IV): sequencing the most valuable type-strain genomes for metagenomic binning, comparative biology and taxonomic classification.</title>
        <authorList>
            <person name="Goeker M."/>
        </authorList>
    </citation>
    <scope>NUCLEOTIDE SEQUENCE [LARGE SCALE GENOMIC DNA]</scope>
    <source>
        <strain evidence="1 2">DSM 24032</strain>
    </source>
</reference>
<evidence type="ECO:0000313" key="1">
    <source>
        <dbReference type="EMBL" id="RBP53551.1"/>
    </source>
</evidence>
<dbReference type="Proteomes" id="UP000253083">
    <property type="component" value="Unassembled WGS sequence"/>
</dbReference>
<dbReference type="GO" id="GO:0019441">
    <property type="term" value="P:L-tryptophan catabolic process to kynurenine"/>
    <property type="evidence" value="ECO:0007669"/>
    <property type="project" value="InterPro"/>
</dbReference>
<dbReference type="Pfam" id="PF04199">
    <property type="entry name" value="Cyclase"/>
    <property type="match status" value="1"/>
</dbReference>
<organism evidence="1 2">
    <name type="scientific">Arenicella xantha</name>
    <dbReference type="NCBI Taxonomy" id="644221"/>
    <lineage>
        <taxon>Bacteria</taxon>
        <taxon>Pseudomonadati</taxon>
        <taxon>Pseudomonadota</taxon>
        <taxon>Gammaproteobacteria</taxon>
        <taxon>Arenicellales</taxon>
        <taxon>Arenicellaceae</taxon>
        <taxon>Arenicella</taxon>
    </lineage>
</organism>
<gene>
    <name evidence="1" type="ORF">DFR28_101938</name>
</gene>
<dbReference type="SUPFAM" id="SSF102198">
    <property type="entry name" value="Putative cyclase"/>
    <property type="match status" value="1"/>
</dbReference>
<dbReference type="GO" id="GO:0004061">
    <property type="term" value="F:arylformamidase activity"/>
    <property type="evidence" value="ECO:0007669"/>
    <property type="project" value="InterPro"/>
</dbReference>
<dbReference type="OrthoDB" id="7067800at2"/>
<dbReference type="PANTHER" id="PTHR31118">
    <property type="entry name" value="CYCLASE-LIKE PROTEIN 2"/>
    <property type="match status" value="1"/>
</dbReference>
<accession>A0A395JPI0</accession>
<dbReference type="InterPro" id="IPR007325">
    <property type="entry name" value="KFase/CYL"/>
</dbReference>
<dbReference type="InterPro" id="IPR037175">
    <property type="entry name" value="KFase_sf"/>
</dbReference>